<name>A0ABV2LLY9_9BACL</name>
<dbReference type="Proteomes" id="UP001549097">
    <property type="component" value="Unassembled WGS sequence"/>
</dbReference>
<dbReference type="RefSeq" id="WP_255520062.1">
    <property type="nucleotide sequence ID" value="NZ_JAEACF010000001.1"/>
</dbReference>
<dbReference type="EMBL" id="JBEPMP010000001">
    <property type="protein sequence ID" value="MET3729599.1"/>
    <property type="molecule type" value="Genomic_DNA"/>
</dbReference>
<keyword evidence="2" id="KW-1185">Reference proteome</keyword>
<sequence>MSEVIIRHLVKRHFTKKNIQDQHLQQLLVHFLLSARKDKH</sequence>
<gene>
    <name evidence="1" type="ORF">ABID52_003180</name>
</gene>
<reference evidence="1 2" key="1">
    <citation type="submission" date="2024-06" db="EMBL/GenBank/DDBJ databases">
        <title>Genomic Encyclopedia of Type Strains, Phase IV (KMG-IV): sequencing the most valuable type-strain genomes for metagenomic binning, comparative biology and taxonomic classification.</title>
        <authorList>
            <person name="Goeker M."/>
        </authorList>
    </citation>
    <scope>NUCLEOTIDE SEQUENCE [LARGE SCALE GENOMIC DNA]</scope>
    <source>
        <strain evidence="1 2">DSM 100124</strain>
    </source>
</reference>
<evidence type="ECO:0000313" key="1">
    <source>
        <dbReference type="EMBL" id="MET3729599.1"/>
    </source>
</evidence>
<evidence type="ECO:0000313" key="2">
    <source>
        <dbReference type="Proteomes" id="UP001549097"/>
    </source>
</evidence>
<accession>A0ABV2LLY9</accession>
<proteinExistence type="predicted"/>
<protein>
    <submittedName>
        <fullName evidence="1">Uncharacterized protein</fullName>
    </submittedName>
</protein>
<organism evidence="1 2">
    <name type="scientific">Fictibacillus halophilus</name>
    <dbReference type="NCBI Taxonomy" id="1610490"/>
    <lineage>
        <taxon>Bacteria</taxon>
        <taxon>Bacillati</taxon>
        <taxon>Bacillota</taxon>
        <taxon>Bacilli</taxon>
        <taxon>Bacillales</taxon>
        <taxon>Fictibacillaceae</taxon>
        <taxon>Fictibacillus</taxon>
    </lineage>
</organism>
<comment type="caution">
    <text evidence="1">The sequence shown here is derived from an EMBL/GenBank/DDBJ whole genome shotgun (WGS) entry which is preliminary data.</text>
</comment>